<keyword evidence="3" id="KW-1185">Reference proteome</keyword>
<dbReference type="PANTHER" id="PTHR47215:SF1">
    <property type="entry name" value="F9L1.8 PROTEIN"/>
    <property type="match status" value="1"/>
</dbReference>
<evidence type="ECO:0000313" key="3">
    <source>
        <dbReference type="Proteomes" id="UP000265515"/>
    </source>
</evidence>
<evidence type="ECO:0000313" key="2">
    <source>
        <dbReference type="EMBL" id="GBG77383.1"/>
    </source>
</evidence>
<dbReference type="InterPro" id="IPR039261">
    <property type="entry name" value="FNR_nucleotide-bd"/>
</dbReference>
<protein>
    <recommendedName>
        <fullName evidence="1">Oxidoreductase FAD/NAD(P)-binding domain-containing protein</fullName>
    </recommendedName>
</protein>
<name>A0A388L5B3_CHABU</name>
<feature type="domain" description="Oxidoreductase FAD/NAD(P)-binding" evidence="1">
    <location>
        <begin position="296"/>
        <end position="350"/>
    </location>
</feature>
<organism evidence="2 3">
    <name type="scientific">Chara braunii</name>
    <name type="common">Braun's stonewort</name>
    <dbReference type="NCBI Taxonomy" id="69332"/>
    <lineage>
        <taxon>Eukaryota</taxon>
        <taxon>Viridiplantae</taxon>
        <taxon>Streptophyta</taxon>
        <taxon>Charophyceae</taxon>
        <taxon>Charales</taxon>
        <taxon>Characeae</taxon>
        <taxon>Chara</taxon>
    </lineage>
</organism>
<sequence>MACGAISTAALQKTTPHLDVFSGMEQTMRAVRLPLQGTCEQCCLQARGRGAALFFSHHGQQIQDKARKMTGGMVQKMQCALTEVMTTRNGMEYTVNKSRTICGGQRASARGYLRGLSSVSASLPFRAQNRERRWSCLSGTGNGGIIRRKEGSRMPPRVVTDLSPTIGCTRKRQIWRHCVLMRPGRMAAVTPRASWSTQVEFKEAHLANVEEVATQLWNLTVDISKLDIGNGYTRAGQYLQMKVGESKPAFLAIASPPSYAESGVLEFLVKDVEGATSELLCDLSKALIESGFDALKRTDVRLYYGAANSSKMAYQDRFRIWRASGVNIVPVFSDPDESWDGAVGYVQDVISLLTDEGVQRDKVLMNF</sequence>
<dbReference type="EMBL" id="BFEA01000266">
    <property type="protein sequence ID" value="GBG77383.1"/>
    <property type="molecule type" value="Genomic_DNA"/>
</dbReference>
<evidence type="ECO:0000259" key="1">
    <source>
        <dbReference type="Pfam" id="PF00175"/>
    </source>
</evidence>
<dbReference type="Gramene" id="GBG77383">
    <property type="protein sequence ID" value="GBG77383"/>
    <property type="gene ID" value="CBR_g23714"/>
</dbReference>
<dbReference type="InterPro" id="IPR001433">
    <property type="entry name" value="OxRdtase_FAD/NAD-bd"/>
</dbReference>
<dbReference type="PANTHER" id="PTHR47215">
    <property type="match status" value="1"/>
</dbReference>
<dbReference type="STRING" id="69332.A0A388L5B3"/>
<gene>
    <name evidence="2" type="ORF">CBR_g23714</name>
</gene>
<comment type="caution">
    <text evidence="2">The sequence shown here is derived from an EMBL/GenBank/DDBJ whole genome shotgun (WGS) entry which is preliminary data.</text>
</comment>
<accession>A0A388L5B3</accession>
<dbReference type="AlphaFoldDB" id="A0A388L5B3"/>
<reference evidence="2 3" key="1">
    <citation type="journal article" date="2018" name="Cell">
        <title>The Chara Genome: Secondary Complexity and Implications for Plant Terrestrialization.</title>
        <authorList>
            <person name="Nishiyama T."/>
            <person name="Sakayama H."/>
            <person name="Vries J.D."/>
            <person name="Buschmann H."/>
            <person name="Saint-Marcoux D."/>
            <person name="Ullrich K.K."/>
            <person name="Haas F.B."/>
            <person name="Vanderstraeten L."/>
            <person name="Becker D."/>
            <person name="Lang D."/>
            <person name="Vosolsobe S."/>
            <person name="Rombauts S."/>
            <person name="Wilhelmsson P.K.I."/>
            <person name="Janitza P."/>
            <person name="Kern R."/>
            <person name="Heyl A."/>
            <person name="Rumpler F."/>
            <person name="Villalobos L.I.A.C."/>
            <person name="Clay J.M."/>
            <person name="Skokan R."/>
            <person name="Toyoda A."/>
            <person name="Suzuki Y."/>
            <person name="Kagoshima H."/>
            <person name="Schijlen E."/>
            <person name="Tajeshwar N."/>
            <person name="Catarino B."/>
            <person name="Hetherington A.J."/>
            <person name="Saltykova A."/>
            <person name="Bonnot C."/>
            <person name="Breuninger H."/>
            <person name="Symeonidi A."/>
            <person name="Radhakrishnan G.V."/>
            <person name="Van Nieuwerburgh F."/>
            <person name="Deforce D."/>
            <person name="Chang C."/>
            <person name="Karol K.G."/>
            <person name="Hedrich R."/>
            <person name="Ulvskov P."/>
            <person name="Glockner G."/>
            <person name="Delwiche C.F."/>
            <person name="Petrasek J."/>
            <person name="Van de Peer Y."/>
            <person name="Friml J."/>
            <person name="Beilby M."/>
            <person name="Dolan L."/>
            <person name="Kohara Y."/>
            <person name="Sugano S."/>
            <person name="Fujiyama A."/>
            <person name="Delaux P.-M."/>
            <person name="Quint M."/>
            <person name="TheiBen G."/>
            <person name="Hagemann M."/>
            <person name="Harholt J."/>
            <person name="Dunand C."/>
            <person name="Zachgo S."/>
            <person name="Langdale J."/>
            <person name="Maumus F."/>
            <person name="Straeten D.V.D."/>
            <person name="Gould S.B."/>
            <person name="Rensing S.A."/>
        </authorList>
    </citation>
    <scope>NUCLEOTIDE SEQUENCE [LARGE SCALE GENOMIC DNA]</scope>
    <source>
        <strain evidence="2 3">S276</strain>
    </source>
</reference>
<dbReference type="SUPFAM" id="SSF52343">
    <property type="entry name" value="Ferredoxin reductase-like, C-terminal NADP-linked domain"/>
    <property type="match status" value="1"/>
</dbReference>
<dbReference type="GO" id="GO:0016491">
    <property type="term" value="F:oxidoreductase activity"/>
    <property type="evidence" value="ECO:0007669"/>
    <property type="project" value="InterPro"/>
</dbReference>
<proteinExistence type="predicted"/>
<dbReference type="Gene3D" id="3.40.50.80">
    <property type="entry name" value="Nucleotide-binding domain of ferredoxin-NADP reductase (FNR) module"/>
    <property type="match status" value="1"/>
</dbReference>
<dbReference type="Pfam" id="PF00175">
    <property type="entry name" value="NAD_binding_1"/>
    <property type="match status" value="1"/>
</dbReference>
<dbReference type="OrthoDB" id="1856718at2759"/>
<dbReference type="Proteomes" id="UP000265515">
    <property type="component" value="Unassembled WGS sequence"/>
</dbReference>